<feature type="transmembrane region" description="Helical" evidence="7">
    <location>
        <begin position="165"/>
        <end position="183"/>
    </location>
</feature>
<dbReference type="GO" id="GO:0010256">
    <property type="term" value="P:endomembrane system organization"/>
    <property type="evidence" value="ECO:0007669"/>
    <property type="project" value="TreeGrafter"/>
</dbReference>
<evidence type="ECO:0000256" key="4">
    <source>
        <dbReference type="ARBA" id="ARBA00022989"/>
    </source>
</evidence>
<evidence type="ECO:0000256" key="1">
    <source>
        <dbReference type="ARBA" id="ARBA00004141"/>
    </source>
</evidence>
<protein>
    <submittedName>
        <fullName evidence="9">Uncharacterized protein LOC109728201</fullName>
    </submittedName>
</protein>
<keyword evidence="8" id="KW-1185">Reference proteome</keyword>
<accession>A0A6P5H253</accession>
<reference evidence="9" key="2">
    <citation type="submission" date="2025-08" db="UniProtKB">
        <authorList>
            <consortium name="RefSeq"/>
        </authorList>
    </citation>
    <scope>IDENTIFICATION</scope>
    <source>
        <tissue evidence="9">Leaf</tissue>
    </source>
</reference>
<dbReference type="Pfam" id="PF05078">
    <property type="entry name" value="DUF679"/>
    <property type="match status" value="1"/>
</dbReference>
<gene>
    <name evidence="9" type="primary">LOC109728201</name>
</gene>
<evidence type="ECO:0000313" key="9">
    <source>
        <dbReference type="RefSeq" id="XP_020114152.1"/>
    </source>
</evidence>
<feature type="transmembrane region" description="Helical" evidence="7">
    <location>
        <begin position="234"/>
        <end position="252"/>
    </location>
</feature>
<evidence type="ECO:0000256" key="2">
    <source>
        <dbReference type="ARBA" id="ARBA00008707"/>
    </source>
</evidence>
<dbReference type="GO" id="GO:0005737">
    <property type="term" value="C:cytoplasm"/>
    <property type="evidence" value="ECO:0007669"/>
    <property type="project" value="UniProtKB-ARBA"/>
</dbReference>
<keyword evidence="4 7" id="KW-1133">Transmembrane helix</keyword>
<feature type="transmembrane region" description="Helical" evidence="7">
    <location>
        <begin position="272"/>
        <end position="291"/>
    </location>
</feature>
<keyword evidence="5 7" id="KW-0472">Membrane</keyword>
<evidence type="ECO:0000256" key="5">
    <source>
        <dbReference type="ARBA" id="ARBA00023136"/>
    </source>
</evidence>
<evidence type="ECO:0000256" key="3">
    <source>
        <dbReference type="ARBA" id="ARBA00022692"/>
    </source>
</evidence>
<dbReference type="GeneID" id="109728201"/>
<keyword evidence="3 7" id="KW-0812">Transmembrane</keyword>
<dbReference type="InterPro" id="IPR007770">
    <property type="entry name" value="DMP"/>
</dbReference>
<dbReference type="Proteomes" id="UP000515123">
    <property type="component" value="Linkage group 23"/>
</dbReference>
<dbReference type="GO" id="GO:0016020">
    <property type="term" value="C:membrane"/>
    <property type="evidence" value="ECO:0007669"/>
    <property type="project" value="UniProtKB-SubCell"/>
</dbReference>
<sequence>MPSAPKHPPTHNYKSCTTRPSPAQPAPHPPRSTCSSLLLPFLFFFFLLPHKSMAAQSSSTVIQIPPSPPPAASAESELKELSDIRSPLPGTPQRQQKPPAAAAAAAAAGMHVSSTTTNPAPLVIDRTLASVANLAKLLPTGTVLAFQALSPSFANHGACYPSNKFLTSLLLYFCAASCIFFSFTDSLRGRDGKLYYGMATFRGFYVFNYSGGDDDDDDDREFVFKDLRRLRIRLIDYVHAFFSAVVFLTVAFSDADVQNCFFPKAGPDARELLVNLPLGAGFLSSVIFMVFPTTRKSIGYTDSTAPAAAHSQ</sequence>
<name>A0A6P5H253_ANACO</name>
<evidence type="ECO:0000256" key="6">
    <source>
        <dbReference type="SAM" id="MobiDB-lite"/>
    </source>
</evidence>
<proteinExistence type="inferred from homology"/>
<evidence type="ECO:0000313" key="8">
    <source>
        <dbReference type="Proteomes" id="UP000515123"/>
    </source>
</evidence>
<dbReference type="PANTHER" id="PTHR31621:SF5">
    <property type="entry name" value="PROTEIN DMP10"/>
    <property type="match status" value="1"/>
</dbReference>
<reference evidence="8" key="1">
    <citation type="journal article" date="2015" name="Nat. Genet.">
        <title>The pineapple genome and the evolution of CAM photosynthesis.</title>
        <authorList>
            <person name="Ming R."/>
            <person name="VanBuren R."/>
            <person name="Wai C.M."/>
            <person name="Tang H."/>
            <person name="Schatz M.C."/>
            <person name="Bowers J.E."/>
            <person name="Lyons E."/>
            <person name="Wang M.L."/>
            <person name="Chen J."/>
            <person name="Biggers E."/>
            <person name="Zhang J."/>
            <person name="Huang L."/>
            <person name="Zhang L."/>
            <person name="Miao W."/>
            <person name="Zhang J."/>
            <person name="Ye Z."/>
            <person name="Miao C."/>
            <person name="Lin Z."/>
            <person name="Wang H."/>
            <person name="Zhou H."/>
            <person name="Yim W.C."/>
            <person name="Priest H.D."/>
            <person name="Zheng C."/>
            <person name="Woodhouse M."/>
            <person name="Edger P.P."/>
            <person name="Guyot R."/>
            <person name="Guo H.B."/>
            <person name="Guo H."/>
            <person name="Zheng G."/>
            <person name="Singh R."/>
            <person name="Sharma A."/>
            <person name="Min X."/>
            <person name="Zheng Y."/>
            <person name="Lee H."/>
            <person name="Gurtowski J."/>
            <person name="Sedlazeck F.J."/>
            <person name="Harkess A."/>
            <person name="McKain M.R."/>
            <person name="Liao Z."/>
            <person name="Fang J."/>
            <person name="Liu J."/>
            <person name="Zhang X."/>
            <person name="Zhang Q."/>
            <person name="Hu W."/>
            <person name="Qin Y."/>
            <person name="Wang K."/>
            <person name="Chen L.Y."/>
            <person name="Shirley N."/>
            <person name="Lin Y.R."/>
            <person name="Liu L.Y."/>
            <person name="Hernandez A.G."/>
            <person name="Wright C.L."/>
            <person name="Bulone V."/>
            <person name="Tuskan G.A."/>
            <person name="Heath K."/>
            <person name="Zee F."/>
            <person name="Moore P.H."/>
            <person name="Sunkar R."/>
            <person name="Leebens-Mack J.H."/>
            <person name="Mockler T."/>
            <person name="Bennetzen J.L."/>
            <person name="Freeling M."/>
            <person name="Sankoff D."/>
            <person name="Paterson A.H."/>
            <person name="Zhu X."/>
            <person name="Yang X."/>
            <person name="Smith J.A."/>
            <person name="Cushman J.C."/>
            <person name="Paull R.E."/>
            <person name="Yu Q."/>
        </authorList>
    </citation>
    <scope>NUCLEOTIDE SEQUENCE [LARGE SCALE GENOMIC DNA]</scope>
    <source>
        <strain evidence="8">cv. F153</strain>
    </source>
</reference>
<comment type="similarity">
    <text evidence="2">Belongs to the plant DMP1 protein family.</text>
</comment>
<comment type="subcellular location">
    <subcellularLocation>
        <location evidence="1">Membrane</location>
        <topology evidence="1">Multi-pass membrane protein</topology>
    </subcellularLocation>
</comment>
<dbReference type="PANTHER" id="PTHR31621">
    <property type="entry name" value="PROTEIN DMP3"/>
    <property type="match status" value="1"/>
</dbReference>
<dbReference type="AlphaFoldDB" id="A0A6P5H253"/>
<feature type="region of interest" description="Disordered" evidence="6">
    <location>
        <begin position="61"/>
        <end position="100"/>
    </location>
</feature>
<feature type="region of interest" description="Disordered" evidence="6">
    <location>
        <begin position="1"/>
        <end position="31"/>
    </location>
</feature>
<dbReference type="OrthoDB" id="657601at2759"/>
<organism evidence="8 9">
    <name type="scientific">Ananas comosus</name>
    <name type="common">Pineapple</name>
    <name type="synonym">Ananas ananas</name>
    <dbReference type="NCBI Taxonomy" id="4615"/>
    <lineage>
        <taxon>Eukaryota</taxon>
        <taxon>Viridiplantae</taxon>
        <taxon>Streptophyta</taxon>
        <taxon>Embryophyta</taxon>
        <taxon>Tracheophyta</taxon>
        <taxon>Spermatophyta</taxon>
        <taxon>Magnoliopsida</taxon>
        <taxon>Liliopsida</taxon>
        <taxon>Poales</taxon>
        <taxon>Bromeliaceae</taxon>
        <taxon>Bromelioideae</taxon>
        <taxon>Ananas</taxon>
    </lineage>
</organism>
<evidence type="ECO:0000256" key="7">
    <source>
        <dbReference type="SAM" id="Phobius"/>
    </source>
</evidence>
<dbReference type="RefSeq" id="XP_020114152.1">
    <property type="nucleotide sequence ID" value="XM_020258563.1"/>
</dbReference>